<keyword evidence="2" id="KW-1185">Reference proteome</keyword>
<accession>A0A426DQF3</accession>
<comment type="caution">
    <text evidence="1">The sequence shown here is derived from an EMBL/GenBank/DDBJ whole genome shotgun (WGS) entry which is preliminary data.</text>
</comment>
<evidence type="ECO:0000313" key="1">
    <source>
        <dbReference type="EMBL" id="RRK34970.1"/>
    </source>
</evidence>
<dbReference type="EMBL" id="RHJS01000002">
    <property type="protein sequence ID" value="RRK34970.1"/>
    <property type="molecule type" value="Genomic_DNA"/>
</dbReference>
<gene>
    <name evidence="1" type="ORF">EBB54_29265</name>
</gene>
<reference evidence="1" key="1">
    <citation type="submission" date="2018-10" db="EMBL/GenBank/DDBJ databases">
        <title>Schaedlerella arabinophila gen. nov. sp. nov., isolated from the mouse intestinal tract and comparative analysis with the genome of the closely related altered Schaedler flora strain ASF502.</title>
        <authorList>
            <person name="Miyake S."/>
            <person name="Soh M."/>
            <person name="Seedorf H."/>
        </authorList>
    </citation>
    <scope>NUCLEOTIDE SEQUENCE [LARGE SCALE GENOMIC DNA]</scope>
    <source>
        <strain evidence="1">DSM 106076</strain>
    </source>
</reference>
<evidence type="ECO:0000313" key="2">
    <source>
        <dbReference type="Proteomes" id="UP000274920"/>
    </source>
</evidence>
<sequence length="140" mass="17489">METKLPYYMVYPMPFIYDDERLDRRDYEYMRSLYPDTAKRVLPYVEEECDRCEGPNSMIYDEYPDRLQLRLMSGRIYDRVKAEERPFDEHDEESGTKGVEGQQLQRFCRRDWLRDLIDVMLYQELYKRRSENRRMRQKFY</sequence>
<proteinExistence type="predicted"/>
<organism evidence="1 2">
    <name type="scientific">Schaedlerella arabinosiphila</name>
    <dbReference type="NCBI Taxonomy" id="2044587"/>
    <lineage>
        <taxon>Bacteria</taxon>
        <taxon>Bacillati</taxon>
        <taxon>Bacillota</taxon>
        <taxon>Clostridia</taxon>
        <taxon>Lachnospirales</taxon>
        <taxon>Lachnospiraceae</taxon>
        <taxon>Schaedlerella</taxon>
    </lineage>
</organism>
<name>A0A426DQF3_9FIRM</name>
<protein>
    <submittedName>
        <fullName evidence="1">Uncharacterized protein</fullName>
    </submittedName>
</protein>
<dbReference type="Proteomes" id="UP000274920">
    <property type="component" value="Unassembled WGS sequence"/>
</dbReference>
<dbReference type="RefSeq" id="WP_125130257.1">
    <property type="nucleotide sequence ID" value="NZ_RHJS01000002.1"/>
</dbReference>
<dbReference type="AlphaFoldDB" id="A0A426DQF3"/>